<organism evidence="1">
    <name type="scientific">Spongospora subterranea</name>
    <dbReference type="NCBI Taxonomy" id="70186"/>
    <lineage>
        <taxon>Eukaryota</taxon>
        <taxon>Sar</taxon>
        <taxon>Rhizaria</taxon>
        <taxon>Endomyxa</taxon>
        <taxon>Phytomyxea</taxon>
        <taxon>Plasmodiophorida</taxon>
        <taxon>Plasmodiophoridae</taxon>
        <taxon>Spongospora</taxon>
    </lineage>
</organism>
<protein>
    <submittedName>
        <fullName evidence="1">Uncharacterized protein</fullName>
    </submittedName>
</protein>
<accession>A0A0H5QVG7</accession>
<dbReference type="EMBL" id="HACM01005541">
    <property type="protein sequence ID" value="CRZ05983.1"/>
    <property type="molecule type" value="Transcribed_RNA"/>
</dbReference>
<proteinExistence type="predicted"/>
<evidence type="ECO:0000313" key="1">
    <source>
        <dbReference type="EMBL" id="CRZ05983.1"/>
    </source>
</evidence>
<reference evidence="1" key="1">
    <citation type="submission" date="2015-04" db="EMBL/GenBank/DDBJ databases">
        <title>The genome sequence of the plant pathogenic Rhizarian Plasmodiophora brassicae reveals insights in its biotrophic life cycle and the origin of chitin synthesis.</title>
        <authorList>
            <person name="Schwelm A."/>
            <person name="Fogelqvist J."/>
            <person name="Knaust A."/>
            <person name="Julke S."/>
            <person name="Lilja T."/>
            <person name="Dhandapani V."/>
            <person name="Bonilla-Rosso G."/>
            <person name="Karlsson M."/>
            <person name="Shevchenko A."/>
            <person name="Choi S.R."/>
            <person name="Kim H.G."/>
            <person name="Park J.Y."/>
            <person name="Lim Y.P."/>
            <person name="Ludwig-Muller J."/>
            <person name="Dixelius C."/>
        </authorList>
    </citation>
    <scope>NUCLEOTIDE SEQUENCE</scope>
    <source>
        <tissue evidence="1">Potato root galls</tissue>
    </source>
</reference>
<sequence length="312" mass="34626">MAQMICSSMAPAEFSRFKLNRHEKFVEELFRSRPTAMIGVSRCDVNMACELLLHRLAFTAQSLYVSLVASEAGVRSNGNPIPFLLSMQVSNTGHFFIGAQETLAERLADRCRDIPNVRNAVQASLFTSGLVSFPDPLGEELGQVRGQYDVGVLSRLSRFNVPGQCAEDRATITAIRYEPNADLPITLTVILRHRRQSILSVDTIPQCVKCHNIDIARNAILDYIPFDPAVAKVNYNEVTGMMMLTHPGSVGTMFQSVLNKVVTEALHRPDVGVIQLPHQYLTHFPAEGFGEDSTPFDQVCPRCAKVVDRQYA</sequence>
<dbReference type="EMBL" id="HACM01005539">
    <property type="protein sequence ID" value="CRZ05981.1"/>
    <property type="molecule type" value="Transcribed_RNA"/>
</dbReference>
<dbReference type="AlphaFoldDB" id="A0A0H5QVG7"/>
<name>A0A0H5QVG7_9EUKA</name>